<dbReference type="EMBL" id="AMYD01003532">
    <property type="protein sequence ID" value="EQB46103.1"/>
    <property type="molecule type" value="Genomic_DNA"/>
</dbReference>
<dbReference type="AlphaFoldDB" id="T0JZX5"/>
<reference evidence="3" key="1">
    <citation type="journal article" date="2013" name="Mol. Plant Microbe Interact.">
        <title>Global aspects of pacC regulation of pathogenicity genes in Colletotrichum gloeosporioides as revealed by transcriptome analysis.</title>
        <authorList>
            <person name="Alkan N."/>
            <person name="Meng X."/>
            <person name="Friedlander G."/>
            <person name="Reuveni E."/>
            <person name="Sukno S."/>
            <person name="Sherman A."/>
            <person name="Thon M."/>
            <person name="Fluhr R."/>
            <person name="Prusky D."/>
        </authorList>
    </citation>
    <scope>NUCLEOTIDE SEQUENCE [LARGE SCALE GENOMIC DNA]</scope>
    <source>
        <strain evidence="3">Cg-14</strain>
    </source>
</reference>
<accession>T0JZX5</accession>
<dbReference type="OrthoDB" id="10609483at2759"/>
<name>T0JZX5_COLGC</name>
<dbReference type="Proteomes" id="UP000015530">
    <property type="component" value="Unassembled WGS sequence"/>
</dbReference>
<evidence type="ECO:0000313" key="2">
    <source>
        <dbReference type="EMBL" id="EQB46103.1"/>
    </source>
</evidence>
<feature type="transmembrane region" description="Helical" evidence="1">
    <location>
        <begin position="12"/>
        <end position="33"/>
    </location>
</feature>
<proteinExistence type="predicted"/>
<keyword evidence="1" id="KW-1133">Transmembrane helix</keyword>
<evidence type="ECO:0000256" key="1">
    <source>
        <dbReference type="SAM" id="Phobius"/>
    </source>
</evidence>
<keyword evidence="1" id="KW-0812">Transmembrane</keyword>
<dbReference type="HOGENOM" id="CLU_2573738_0_0_1"/>
<evidence type="ECO:0000313" key="3">
    <source>
        <dbReference type="Proteomes" id="UP000015530"/>
    </source>
</evidence>
<gene>
    <name evidence="2" type="ORF">CGLO_14892</name>
</gene>
<organism evidence="2 3">
    <name type="scientific">Colletotrichum gloeosporioides (strain Cg-14)</name>
    <name type="common">Anthracnose fungus</name>
    <name type="synonym">Glomerella cingulata</name>
    <dbReference type="NCBI Taxonomy" id="1237896"/>
    <lineage>
        <taxon>Eukaryota</taxon>
        <taxon>Fungi</taxon>
        <taxon>Dikarya</taxon>
        <taxon>Ascomycota</taxon>
        <taxon>Pezizomycotina</taxon>
        <taxon>Sordariomycetes</taxon>
        <taxon>Hypocreomycetidae</taxon>
        <taxon>Glomerellales</taxon>
        <taxon>Glomerellaceae</taxon>
        <taxon>Colletotrichum</taxon>
        <taxon>Colletotrichum gloeosporioides species complex</taxon>
    </lineage>
</organism>
<comment type="caution">
    <text evidence="2">The sequence shown here is derived from an EMBL/GenBank/DDBJ whole genome shotgun (WGS) entry which is preliminary data.</text>
</comment>
<keyword evidence="1" id="KW-0472">Membrane</keyword>
<sequence length="81" mass="8518">MAACCVGSNETGSITLIIIIIIHPFCILLTFTLKPSPSVSVAGPDSILPPAVDAALDSPQKPGRRALAAGGRRYCRRSLDR</sequence>
<protein>
    <submittedName>
        <fullName evidence="2">Uncharacterized protein</fullName>
    </submittedName>
</protein>